<feature type="non-terminal residue" evidence="1">
    <location>
        <position position="203"/>
    </location>
</feature>
<organism evidence="1 2">
    <name type="scientific">Durusdinium trenchii</name>
    <dbReference type="NCBI Taxonomy" id="1381693"/>
    <lineage>
        <taxon>Eukaryota</taxon>
        <taxon>Sar</taxon>
        <taxon>Alveolata</taxon>
        <taxon>Dinophyceae</taxon>
        <taxon>Suessiales</taxon>
        <taxon>Symbiodiniaceae</taxon>
        <taxon>Durusdinium</taxon>
    </lineage>
</organism>
<evidence type="ECO:0000313" key="1">
    <source>
        <dbReference type="EMBL" id="CAK9053997.1"/>
    </source>
</evidence>
<proteinExistence type="predicted"/>
<dbReference type="EMBL" id="CAXAMN010019304">
    <property type="protein sequence ID" value="CAK9053997.1"/>
    <property type="molecule type" value="Genomic_DNA"/>
</dbReference>
<name>A0ABP0MR75_9DINO</name>
<keyword evidence="2" id="KW-1185">Reference proteome</keyword>
<gene>
    <name evidence="1" type="ORF">CCMP2556_LOCUS27049</name>
</gene>
<reference evidence="1 2" key="1">
    <citation type="submission" date="2024-02" db="EMBL/GenBank/DDBJ databases">
        <authorList>
            <person name="Chen Y."/>
            <person name="Shah S."/>
            <person name="Dougan E. K."/>
            <person name="Thang M."/>
            <person name="Chan C."/>
        </authorList>
    </citation>
    <scope>NUCLEOTIDE SEQUENCE [LARGE SCALE GENOMIC DNA]</scope>
</reference>
<sequence length="203" mass="22408">MPMTLMLASHFHGNEALMNQAINNGELMSKIDPVSKLEYLQFRKFSHTELRGNESGEQVQGDKKLNKEQAHALADSMSKLKWTFTLSKVGGLHGADEKRMDEQGQIPESVKKLAVKAKDACERLVKDGSKLVGAPELSGVKDAYKTLSQHITNLNQLLILGELPSQAAINRNSLENFIGGHRQRCGKVPRGNPSCKSSGKDWQ</sequence>
<comment type="caution">
    <text evidence="1">The sequence shown here is derived from an EMBL/GenBank/DDBJ whole genome shotgun (WGS) entry which is preliminary data.</text>
</comment>
<protein>
    <submittedName>
        <fullName evidence="1">Uncharacterized protein</fullName>
    </submittedName>
</protein>
<dbReference type="Proteomes" id="UP001642484">
    <property type="component" value="Unassembled WGS sequence"/>
</dbReference>
<evidence type="ECO:0000313" key="2">
    <source>
        <dbReference type="Proteomes" id="UP001642484"/>
    </source>
</evidence>
<accession>A0ABP0MR75</accession>